<protein>
    <recommendedName>
        <fullName evidence="6">Holliday junction branch migration complex subunit RuvA</fullName>
    </recommendedName>
</protein>
<comment type="caution">
    <text evidence="6">Lacks conserved residue(s) required for the propagation of feature annotation.</text>
</comment>
<dbReference type="Pfam" id="PF14520">
    <property type="entry name" value="HHH_5"/>
    <property type="match status" value="1"/>
</dbReference>
<dbReference type="SMART" id="SM00278">
    <property type="entry name" value="HhH1"/>
    <property type="match status" value="2"/>
</dbReference>
<dbReference type="GO" id="GO:0048476">
    <property type="term" value="C:Holliday junction resolvase complex"/>
    <property type="evidence" value="ECO:0007669"/>
    <property type="project" value="UniProtKB-UniRule"/>
</dbReference>
<comment type="subcellular location">
    <subcellularLocation>
        <location evidence="6">Cytoplasm</location>
    </subcellularLocation>
</comment>
<evidence type="ECO:0000256" key="6">
    <source>
        <dbReference type="HAMAP-Rule" id="MF_00031"/>
    </source>
</evidence>
<evidence type="ECO:0000259" key="8">
    <source>
        <dbReference type="SMART" id="SM00278"/>
    </source>
</evidence>
<dbReference type="GO" id="GO:0009378">
    <property type="term" value="F:four-way junction helicase activity"/>
    <property type="evidence" value="ECO:0007669"/>
    <property type="project" value="InterPro"/>
</dbReference>
<keyword evidence="9" id="KW-0347">Helicase</keyword>
<evidence type="ECO:0000256" key="5">
    <source>
        <dbReference type="ARBA" id="ARBA00023204"/>
    </source>
</evidence>
<dbReference type="GO" id="GO:0000400">
    <property type="term" value="F:four-way junction DNA binding"/>
    <property type="evidence" value="ECO:0007669"/>
    <property type="project" value="UniProtKB-UniRule"/>
</dbReference>
<dbReference type="SUPFAM" id="SSF47781">
    <property type="entry name" value="RuvA domain 2-like"/>
    <property type="match status" value="1"/>
</dbReference>
<keyword evidence="9" id="KW-0067">ATP-binding</keyword>
<dbReference type="SUPFAM" id="SSF50249">
    <property type="entry name" value="Nucleic acid-binding proteins"/>
    <property type="match status" value="1"/>
</dbReference>
<keyword evidence="1 6" id="KW-0963">Cytoplasm</keyword>
<dbReference type="GO" id="GO:0005737">
    <property type="term" value="C:cytoplasm"/>
    <property type="evidence" value="ECO:0007669"/>
    <property type="project" value="UniProtKB-SubCell"/>
</dbReference>
<accession>A0A1G2DJL2</accession>
<comment type="function">
    <text evidence="6">The RuvA-RuvB-RuvC complex processes Holliday junction (HJ) DNA during genetic recombination and DNA repair, while the RuvA-RuvB complex plays an important role in the rescue of blocked DNA replication forks via replication fork reversal (RFR). RuvA specifically binds to HJ cruciform DNA, conferring on it an open structure. The RuvB hexamer acts as an ATP-dependent pump, pulling dsDNA into and through the RuvAB complex. HJ branch migration allows RuvC to scan DNA until it finds its consensus sequence, where it cleaves and resolves the cruciform DNA.</text>
</comment>
<comment type="similarity">
    <text evidence="6">Belongs to the RuvA family.</text>
</comment>
<dbReference type="GO" id="GO:0009379">
    <property type="term" value="C:Holliday junction helicase complex"/>
    <property type="evidence" value="ECO:0007669"/>
    <property type="project" value="InterPro"/>
</dbReference>
<dbReference type="GO" id="GO:0005524">
    <property type="term" value="F:ATP binding"/>
    <property type="evidence" value="ECO:0007669"/>
    <property type="project" value="InterPro"/>
</dbReference>
<evidence type="ECO:0000256" key="1">
    <source>
        <dbReference type="ARBA" id="ARBA00022490"/>
    </source>
</evidence>
<dbReference type="Proteomes" id="UP000178636">
    <property type="component" value="Unassembled WGS sequence"/>
</dbReference>
<name>A0A1G2DJL2_9BACT</name>
<evidence type="ECO:0000313" key="10">
    <source>
        <dbReference type="Proteomes" id="UP000178636"/>
    </source>
</evidence>
<organism evidence="9 10">
    <name type="scientific">Candidatus Lloydbacteria bacterium RIFCSPHIGHO2_02_FULL_54_17</name>
    <dbReference type="NCBI Taxonomy" id="1798664"/>
    <lineage>
        <taxon>Bacteria</taxon>
        <taxon>Candidatus Lloydiibacteriota</taxon>
    </lineage>
</organism>
<dbReference type="HAMAP" id="MF_00031">
    <property type="entry name" value="DNA_HJ_migration_RuvA"/>
    <property type="match status" value="1"/>
</dbReference>
<dbReference type="AlphaFoldDB" id="A0A1G2DJL2"/>
<evidence type="ECO:0000256" key="4">
    <source>
        <dbReference type="ARBA" id="ARBA00023172"/>
    </source>
</evidence>
<comment type="subunit">
    <text evidence="6">Homotetramer. Forms an RuvA(8)-RuvB(12)-Holliday junction (HJ) complex. HJ DNA is sandwiched between 2 RuvA tetramers; dsDNA enters through RuvA and exits via RuvB. An RuvB hexamer assembles on each DNA strand where it exits the tetramer. Each RuvB hexamer is contacted by two RuvA subunits (via domain III) on 2 adjacent RuvB subunits; this complex drives branch migration. In the full resolvosome a probable DNA-RuvA(4)-RuvB(12)-RuvC(2) complex forms which resolves the HJ.</text>
</comment>
<evidence type="ECO:0000256" key="2">
    <source>
        <dbReference type="ARBA" id="ARBA00022763"/>
    </source>
</evidence>
<reference evidence="9 10" key="1">
    <citation type="journal article" date="2016" name="Nat. Commun.">
        <title>Thousands of microbial genomes shed light on interconnected biogeochemical processes in an aquifer system.</title>
        <authorList>
            <person name="Anantharaman K."/>
            <person name="Brown C.T."/>
            <person name="Hug L.A."/>
            <person name="Sharon I."/>
            <person name="Castelle C.J."/>
            <person name="Probst A.J."/>
            <person name="Thomas B.C."/>
            <person name="Singh A."/>
            <person name="Wilkins M.J."/>
            <person name="Karaoz U."/>
            <person name="Brodie E.L."/>
            <person name="Williams K.H."/>
            <person name="Hubbard S.S."/>
            <person name="Banfield J.F."/>
        </authorList>
    </citation>
    <scope>NUCLEOTIDE SEQUENCE [LARGE SCALE GENOMIC DNA]</scope>
</reference>
<keyword evidence="7" id="KW-1133">Transmembrane helix</keyword>
<dbReference type="Pfam" id="PF01330">
    <property type="entry name" value="RuvA_N"/>
    <property type="match status" value="1"/>
</dbReference>
<keyword evidence="7" id="KW-0472">Membrane</keyword>
<dbReference type="InterPro" id="IPR013849">
    <property type="entry name" value="DNA_helicase_Holl-junc_RuvA_I"/>
</dbReference>
<feature type="transmembrane region" description="Helical" evidence="7">
    <location>
        <begin position="16"/>
        <end position="37"/>
    </location>
</feature>
<keyword evidence="9" id="KW-0547">Nucleotide-binding</keyword>
<dbReference type="GO" id="GO:0006281">
    <property type="term" value="P:DNA repair"/>
    <property type="evidence" value="ECO:0007669"/>
    <property type="project" value="UniProtKB-UniRule"/>
</dbReference>
<dbReference type="Gene3D" id="2.40.50.140">
    <property type="entry name" value="Nucleic acid-binding proteins"/>
    <property type="match status" value="1"/>
</dbReference>
<keyword evidence="3 6" id="KW-0238">DNA-binding</keyword>
<dbReference type="GO" id="GO:0006310">
    <property type="term" value="P:DNA recombination"/>
    <property type="evidence" value="ECO:0007669"/>
    <property type="project" value="UniProtKB-UniRule"/>
</dbReference>
<feature type="domain" description="Helix-hairpin-helix DNA-binding motif class 1" evidence="8">
    <location>
        <begin position="107"/>
        <end position="126"/>
    </location>
</feature>
<sequence>MIGHIEGKILRKEDRALLITTGGVGYIVFVTPSTVLASKTGGDASLFTHLSVKENALELYGFLLLEELAFFRLLIGISGIGPKSAQNILALADHKTLASAIRRGDSAYLTKVSGIGKKLSEKIVLELKEKVGDSGGSDDVSRAESEALLALEALGYAARDTRAVVQTIAKETARPTAQLIIRRALQTLGGN</sequence>
<dbReference type="InterPro" id="IPR036267">
    <property type="entry name" value="RuvA_C_sf"/>
</dbReference>
<dbReference type="NCBIfam" id="TIGR00084">
    <property type="entry name" value="ruvA"/>
    <property type="match status" value="1"/>
</dbReference>
<dbReference type="EMBL" id="MHLO01000010">
    <property type="protein sequence ID" value="OGZ12998.1"/>
    <property type="molecule type" value="Genomic_DNA"/>
</dbReference>
<proteinExistence type="inferred from homology"/>
<dbReference type="Gene3D" id="1.10.8.10">
    <property type="entry name" value="DNA helicase RuvA subunit, C-terminal domain"/>
    <property type="match status" value="1"/>
</dbReference>
<dbReference type="InterPro" id="IPR010994">
    <property type="entry name" value="RuvA_2-like"/>
</dbReference>
<evidence type="ECO:0000313" key="9">
    <source>
        <dbReference type="EMBL" id="OGZ12998.1"/>
    </source>
</evidence>
<dbReference type="Gene3D" id="1.10.150.20">
    <property type="entry name" value="5' to 3' exonuclease, C-terminal subdomain"/>
    <property type="match status" value="1"/>
</dbReference>
<gene>
    <name evidence="6" type="primary">ruvA</name>
    <name evidence="9" type="ORF">A3C93_03790</name>
</gene>
<dbReference type="InterPro" id="IPR000085">
    <property type="entry name" value="RuvA"/>
</dbReference>
<feature type="domain" description="Helix-hairpin-helix DNA-binding motif class 1" evidence="8">
    <location>
        <begin position="72"/>
        <end position="91"/>
    </location>
</feature>
<keyword evidence="5 6" id="KW-0234">DNA repair</keyword>
<dbReference type="InterPro" id="IPR003583">
    <property type="entry name" value="Hlx-hairpin-Hlx_DNA-bd_motif"/>
</dbReference>
<keyword evidence="2 6" id="KW-0227">DNA damage</keyword>
<evidence type="ECO:0000256" key="7">
    <source>
        <dbReference type="SAM" id="Phobius"/>
    </source>
</evidence>
<keyword evidence="9" id="KW-0378">Hydrolase</keyword>
<keyword evidence="4 6" id="KW-0233">DNA recombination</keyword>
<dbReference type="SUPFAM" id="SSF46929">
    <property type="entry name" value="DNA helicase RuvA subunit, C-terminal domain"/>
    <property type="match status" value="1"/>
</dbReference>
<dbReference type="InterPro" id="IPR012340">
    <property type="entry name" value="NA-bd_OB-fold"/>
</dbReference>
<keyword evidence="7" id="KW-0812">Transmembrane</keyword>
<comment type="domain">
    <text evidence="6">Has three domains with a flexible linker between the domains II and III and assumes an 'L' shape. Domain III is highly mobile and contacts RuvB.</text>
</comment>
<dbReference type="InterPro" id="IPR011114">
    <property type="entry name" value="RuvA_C"/>
</dbReference>
<dbReference type="STRING" id="1798664.A3C93_03790"/>
<feature type="region of interest" description="Domain III" evidence="6">
    <location>
        <begin position="145"/>
        <end position="191"/>
    </location>
</feature>
<dbReference type="Pfam" id="PF07499">
    <property type="entry name" value="RuvA_C"/>
    <property type="match status" value="1"/>
</dbReference>
<dbReference type="CDD" id="cd14332">
    <property type="entry name" value="UBA_RuvA_C"/>
    <property type="match status" value="1"/>
</dbReference>
<comment type="caution">
    <text evidence="9">The sequence shown here is derived from an EMBL/GenBank/DDBJ whole genome shotgun (WGS) entry which is preliminary data.</text>
</comment>
<evidence type="ECO:0000256" key="3">
    <source>
        <dbReference type="ARBA" id="ARBA00023125"/>
    </source>
</evidence>